<dbReference type="Pfam" id="PF14028">
    <property type="entry name" value="Lant_dehydr_C"/>
    <property type="match status" value="1"/>
</dbReference>
<dbReference type="Proteomes" id="UP000578449">
    <property type="component" value="Unassembled WGS sequence"/>
</dbReference>
<evidence type="ECO:0000313" key="2">
    <source>
        <dbReference type="EMBL" id="MBB5133645.1"/>
    </source>
</evidence>
<sequence length="336" mass="36379">MSWVSVHAFHQGDLDALLTAGVVPLAERLAGDGLAVRWFFLRYWDGGPHLRVRVLAAEGQEARVERELVDGLGAYLRAHPSGTLDADAYRRMAAELARMEGMAAHEAEPRPNDTAQPVPYVPERHVYGEREALAAAERHFAESSRIAAGVVAAGTPQGRRRGLALSAALLALAVAEPDLDDVAARFAAGAQAAITAARDAGMPDLSASYLPQRERLLAHARDLWRLAATGPQQDDDEDDAHIAWLRSVRALRQRLEAARAAGDLDVEPPRSPFTWQTAHLPGGPPAAVRGVLLRAAHLFNNRLGVPISEEIHINYLIGRTLADLAPNREPTTVRTP</sequence>
<proteinExistence type="predicted"/>
<comment type="caution">
    <text evidence="2">The sequence shown here is derived from an EMBL/GenBank/DDBJ whole genome shotgun (WGS) entry which is preliminary data.</text>
</comment>
<dbReference type="InterPro" id="IPR023809">
    <property type="entry name" value="Thiopep_bacteriocin_synth_dom"/>
</dbReference>
<dbReference type="EMBL" id="JACHGN010000006">
    <property type="protein sequence ID" value="MBB5133645.1"/>
    <property type="molecule type" value="Genomic_DNA"/>
</dbReference>
<dbReference type="AlphaFoldDB" id="A0A840PC98"/>
<dbReference type="RefSeq" id="WP_185050589.1">
    <property type="nucleotide sequence ID" value="NZ_BAABIX010000001.1"/>
</dbReference>
<name>A0A840PC98_9ACTN</name>
<feature type="domain" description="Thiopeptide-type bacteriocin biosynthesis" evidence="1">
    <location>
        <begin position="3"/>
        <end position="320"/>
    </location>
</feature>
<gene>
    <name evidence="2" type="ORF">HNP84_003371</name>
</gene>
<accession>A0A840PC98</accession>
<evidence type="ECO:0000313" key="3">
    <source>
        <dbReference type="Proteomes" id="UP000578449"/>
    </source>
</evidence>
<reference evidence="2 3" key="1">
    <citation type="submission" date="2020-08" db="EMBL/GenBank/DDBJ databases">
        <title>Genomic Encyclopedia of Type Strains, Phase IV (KMG-IV): sequencing the most valuable type-strain genomes for metagenomic binning, comparative biology and taxonomic classification.</title>
        <authorList>
            <person name="Goeker M."/>
        </authorList>
    </citation>
    <scope>NUCLEOTIDE SEQUENCE [LARGE SCALE GENOMIC DNA]</scope>
    <source>
        <strain evidence="2 3">DSM 45615</strain>
    </source>
</reference>
<keyword evidence="3" id="KW-1185">Reference proteome</keyword>
<organism evidence="2 3">
    <name type="scientific">Thermocatellispora tengchongensis</name>
    <dbReference type="NCBI Taxonomy" id="1073253"/>
    <lineage>
        <taxon>Bacteria</taxon>
        <taxon>Bacillati</taxon>
        <taxon>Actinomycetota</taxon>
        <taxon>Actinomycetes</taxon>
        <taxon>Streptosporangiales</taxon>
        <taxon>Streptosporangiaceae</taxon>
        <taxon>Thermocatellispora</taxon>
    </lineage>
</organism>
<protein>
    <recommendedName>
        <fullName evidence="1">Thiopeptide-type bacteriocin biosynthesis domain-containing protein</fullName>
    </recommendedName>
</protein>
<evidence type="ECO:0000259" key="1">
    <source>
        <dbReference type="Pfam" id="PF14028"/>
    </source>
</evidence>